<feature type="region of interest" description="Disordered" evidence="1">
    <location>
        <begin position="1"/>
        <end position="30"/>
    </location>
</feature>
<name>A0ABT1Q1Q4_9ACTN</name>
<reference evidence="2" key="1">
    <citation type="submission" date="2022-06" db="EMBL/GenBank/DDBJ databases">
        <title>Draft genome sequence of Streptomyces sp. RB6PN25 isolated from peat swamp forest in Thailand.</title>
        <authorList>
            <person name="Duangmal K."/>
            <person name="Klaysubun C."/>
        </authorList>
    </citation>
    <scope>NUCLEOTIDE SEQUENCE</scope>
    <source>
        <strain evidence="2">RB6PN25</strain>
    </source>
</reference>
<dbReference type="Proteomes" id="UP001057702">
    <property type="component" value="Unassembled WGS sequence"/>
</dbReference>
<accession>A0ABT1Q1Q4</accession>
<protein>
    <submittedName>
        <fullName evidence="2">Uncharacterized protein</fullName>
    </submittedName>
</protein>
<keyword evidence="3" id="KW-1185">Reference proteome</keyword>
<dbReference type="RefSeq" id="WP_255922886.1">
    <property type="nucleotide sequence ID" value="NZ_JANFNG010000027.1"/>
</dbReference>
<organism evidence="2 3">
    <name type="scientific">Streptomyces humicola</name>
    <dbReference type="NCBI Taxonomy" id="2953240"/>
    <lineage>
        <taxon>Bacteria</taxon>
        <taxon>Bacillati</taxon>
        <taxon>Actinomycetota</taxon>
        <taxon>Actinomycetes</taxon>
        <taxon>Kitasatosporales</taxon>
        <taxon>Streptomycetaceae</taxon>
        <taxon>Streptomyces</taxon>
    </lineage>
</organism>
<gene>
    <name evidence="2" type="ORF">NGB36_25560</name>
</gene>
<evidence type="ECO:0000313" key="2">
    <source>
        <dbReference type="EMBL" id="MCQ4083866.1"/>
    </source>
</evidence>
<evidence type="ECO:0000256" key="1">
    <source>
        <dbReference type="SAM" id="MobiDB-lite"/>
    </source>
</evidence>
<dbReference type="EMBL" id="JANFNG010000027">
    <property type="protein sequence ID" value="MCQ4083866.1"/>
    <property type="molecule type" value="Genomic_DNA"/>
</dbReference>
<evidence type="ECO:0000313" key="3">
    <source>
        <dbReference type="Proteomes" id="UP001057702"/>
    </source>
</evidence>
<proteinExistence type="predicted"/>
<sequence length="51" mass="5403">MTASTAPPVSSAYRTAHRSAAFDGSEPSIPTTIRGTDARWTLLADVIVRLS</sequence>
<comment type="caution">
    <text evidence="2">The sequence shown here is derived from an EMBL/GenBank/DDBJ whole genome shotgun (WGS) entry which is preliminary data.</text>
</comment>